<dbReference type="AlphaFoldDB" id="A0A2K8SGV4"/>
<keyword evidence="2" id="KW-1185">Reference proteome</keyword>
<sequence>MFIPVFISSYSQISQLFFSKLLLIYYCEVYERKFIKKAN</sequence>
<evidence type="ECO:0000313" key="1">
    <source>
        <dbReference type="EMBL" id="AUB34590.1"/>
    </source>
</evidence>
<dbReference type="Proteomes" id="UP000232003">
    <property type="component" value="Chromosome"/>
</dbReference>
<name>A0A2K8SGV4_9NOSO</name>
<accession>A0A2K8SGV4</accession>
<reference evidence="1 2" key="1">
    <citation type="submission" date="2017-11" db="EMBL/GenBank/DDBJ databases">
        <title>Complete genome of a free-living desiccation-tolerant cyanobacterium and its photosynthetic adaptation to extreme terrestrial habitat.</title>
        <authorList>
            <person name="Shang J."/>
        </authorList>
    </citation>
    <scope>NUCLEOTIDE SEQUENCE [LARGE SCALE GENOMIC DNA]</scope>
    <source>
        <strain evidence="1 2">CCNUN1</strain>
    </source>
</reference>
<dbReference type="EMBL" id="CP024785">
    <property type="protein sequence ID" value="AUB34590.1"/>
    <property type="molecule type" value="Genomic_DNA"/>
</dbReference>
<organism evidence="1 2">
    <name type="scientific">Nostoc flagelliforme CCNUN1</name>
    <dbReference type="NCBI Taxonomy" id="2038116"/>
    <lineage>
        <taxon>Bacteria</taxon>
        <taxon>Bacillati</taxon>
        <taxon>Cyanobacteriota</taxon>
        <taxon>Cyanophyceae</taxon>
        <taxon>Nostocales</taxon>
        <taxon>Nostocaceae</taxon>
        <taxon>Nostoc</taxon>
    </lineage>
</organism>
<protein>
    <submittedName>
        <fullName evidence="1">Uncharacterized protein</fullName>
    </submittedName>
</protein>
<gene>
    <name evidence="1" type="ORF">COO91_00419</name>
</gene>
<proteinExistence type="predicted"/>
<dbReference type="KEGG" id="nfl:COO91_00419"/>
<evidence type="ECO:0000313" key="2">
    <source>
        <dbReference type="Proteomes" id="UP000232003"/>
    </source>
</evidence>